<evidence type="ECO:0000256" key="3">
    <source>
        <dbReference type="ARBA" id="ARBA00022759"/>
    </source>
</evidence>
<evidence type="ECO:0000256" key="10">
    <source>
        <dbReference type="HAMAP-Rule" id="MF_01470"/>
    </source>
</evidence>
<protein>
    <recommendedName>
        <fullName evidence="10">CRISPR-associated endonuclease Cas1</fullName>
        <ecNumber evidence="10">3.1.-.-</ecNumber>
    </recommendedName>
</protein>
<dbReference type="GO" id="GO:0046872">
    <property type="term" value="F:metal ion binding"/>
    <property type="evidence" value="ECO:0007669"/>
    <property type="project" value="UniProtKB-UniRule"/>
</dbReference>
<evidence type="ECO:0000313" key="11">
    <source>
        <dbReference type="EMBL" id="QOV19914.1"/>
    </source>
</evidence>
<feature type="binding site" evidence="10">
    <location>
        <position position="249"/>
    </location>
    <ligand>
        <name>Mn(2+)</name>
        <dbReference type="ChEBI" id="CHEBI:29035"/>
    </ligand>
</feature>
<sequence>MRKLLNTLYVTSQDNYLSLDGENVIILDKEQEVGRLPLHNLEAIVSFGYRGASPALMGGCASRNIALCFLTPQGKFLARVTGKVKGNVVLRKKQYEVSDNPVMSVGIARNCILGKVYNSRWVLERAIRDHGVSVDLEMLKKASGHLKNSLSSIATCMDLAQLRGYEGEAASVYFGAFDQLILQQKKEFVFSGRNKRPPMDNVNAMLSFVYTLLTNMIASALETVGLDPYVGFMHTDRPGRVSLALDLIEELRPVLADRFVLTLINKKMITGKDFTRKEDGAVLMKEKARKDMLVEWQNKKKEVITHPYLGEKVEWGMIPFVQAMLLARYLRGDIDEYPPFFWK</sequence>
<feature type="binding site" evidence="10">
    <location>
        <position position="234"/>
    </location>
    <ligand>
        <name>Mn(2+)</name>
        <dbReference type="ChEBI" id="CHEBI:29035"/>
    </ligand>
</feature>
<evidence type="ECO:0000256" key="2">
    <source>
        <dbReference type="ARBA" id="ARBA00022723"/>
    </source>
</evidence>
<evidence type="ECO:0000256" key="1">
    <source>
        <dbReference type="ARBA" id="ARBA00022722"/>
    </source>
</evidence>
<dbReference type="RefSeq" id="WP_193736234.1">
    <property type="nucleotide sequence ID" value="NZ_CP063304.1"/>
</dbReference>
<comment type="function">
    <text evidence="10">CRISPR (clustered regularly interspaced short palindromic repeat), is an adaptive immune system that provides protection against mobile genetic elements (viruses, transposable elements and conjugative plasmids). CRISPR clusters contain spacers, sequences complementary to antecedent mobile elements, and target invading nucleic acids. CRISPR clusters are transcribed and processed into CRISPR RNA (crRNA). Acts as a dsDNA endonuclease. Involved in the integration of spacer DNA into the CRISPR cassette.</text>
</comment>
<dbReference type="CDD" id="cd09721">
    <property type="entry name" value="Cas1_I-C"/>
    <property type="match status" value="1"/>
</dbReference>
<dbReference type="Gene3D" id="1.20.120.920">
    <property type="entry name" value="CRISPR-associated endonuclease Cas1, C-terminal domain"/>
    <property type="match status" value="1"/>
</dbReference>
<proteinExistence type="inferred from homology"/>
<keyword evidence="5 10" id="KW-0460">Magnesium</keyword>
<evidence type="ECO:0000256" key="9">
    <source>
        <dbReference type="ARBA" id="ARBA00038592"/>
    </source>
</evidence>
<dbReference type="GO" id="GO:0051607">
    <property type="term" value="P:defense response to virus"/>
    <property type="evidence" value="ECO:0007669"/>
    <property type="project" value="UniProtKB-UniRule"/>
</dbReference>
<comment type="similarity">
    <text evidence="10">Belongs to the CRISPR-associated endonuclease Cas1 family.</text>
</comment>
<dbReference type="Proteomes" id="UP000593601">
    <property type="component" value="Chromosome"/>
</dbReference>
<dbReference type="PANTHER" id="PTHR34353:SF2">
    <property type="entry name" value="CRISPR-ASSOCIATED ENDONUCLEASE CAS1 1"/>
    <property type="match status" value="1"/>
</dbReference>
<dbReference type="Pfam" id="PF01867">
    <property type="entry name" value="Cas_Cas1"/>
    <property type="match status" value="1"/>
</dbReference>
<dbReference type="InterPro" id="IPR042206">
    <property type="entry name" value="CRISPR-assoc_Cas1_C"/>
</dbReference>
<evidence type="ECO:0000256" key="5">
    <source>
        <dbReference type="ARBA" id="ARBA00022842"/>
    </source>
</evidence>
<dbReference type="InterPro" id="IPR019856">
    <property type="entry name" value="CRISPR-assoc_Cas1_DVULG"/>
</dbReference>
<comment type="subunit">
    <text evidence="9 10">Homodimer, forms a heterotetramer with a Cas2 homodimer.</text>
</comment>
<dbReference type="InterPro" id="IPR050646">
    <property type="entry name" value="Cas1"/>
</dbReference>
<keyword evidence="1 10" id="KW-0540">Nuclease</keyword>
<feature type="binding site" evidence="10">
    <location>
        <position position="166"/>
    </location>
    <ligand>
        <name>Mn(2+)</name>
        <dbReference type="ChEBI" id="CHEBI:29035"/>
    </ligand>
</feature>
<keyword evidence="2 10" id="KW-0479">Metal-binding</keyword>
<dbReference type="InterPro" id="IPR042211">
    <property type="entry name" value="CRISPR-assoc_Cas1_N"/>
</dbReference>
<organism evidence="11 12">
    <name type="scientific">Blautia liquoris</name>
    <dbReference type="NCBI Taxonomy" id="2779518"/>
    <lineage>
        <taxon>Bacteria</taxon>
        <taxon>Bacillati</taxon>
        <taxon>Bacillota</taxon>
        <taxon>Clostridia</taxon>
        <taxon>Lachnospirales</taxon>
        <taxon>Lachnospiraceae</taxon>
        <taxon>Blautia</taxon>
    </lineage>
</organism>
<dbReference type="GO" id="GO:0043571">
    <property type="term" value="P:maintenance of CRISPR repeat elements"/>
    <property type="evidence" value="ECO:0007669"/>
    <property type="project" value="UniProtKB-UniRule"/>
</dbReference>
<dbReference type="PANTHER" id="PTHR34353">
    <property type="entry name" value="CRISPR-ASSOCIATED ENDONUCLEASE CAS1 1"/>
    <property type="match status" value="1"/>
</dbReference>
<evidence type="ECO:0000256" key="4">
    <source>
        <dbReference type="ARBA" id="ARBA00022801"/>
    </source>
</evidence>
<keyword evidence="6 10" id="KW-0051">Antiviral defense</keyword>
<keyword evidence="3 10" id="KW-0255">Endonuclease</keyword>
<dbReference type="HAMAP" id="MF_01470">
    <property type="entry name" value="Cas1"/>
    <property type="match status" value="1"/>
</dbReference>
<dbReference type="GO" id="GO:0016787">
    <property type="term" value="F:hydrolase activity"/>
    <property type="evidence" value="ECO:0007669"/>
    <property type="project" value="UniProtKB-KW"/>
</dbReference>
<dbReference type="NCBIfam" id="TIGR00287">
    <property type="entry name" value="cas1"/>
    <property type="match status" value="1"/>
</dbReference>
<dbReference type="EMBL" id="CP063304">
    <property type="protein sequence ID" value="QOV19914.1"/>
    <property type="molecule type" value="Genomic_DNA"/>
</dbReference>
<evidence type="ECO:0000256" key="7">
    <source>
        <dbReference type="ARBA" id="ARBA00023125"/>
    </source>
</evidence>
<dbReference type="Gene3D" id="3.100.10.20">
    <property type="entry name" value="CRISPR-associated endonuclease Cas1, N-terminal domain"/>
    <property type="match status" value="1"/>
</dbReference>
<evidence type="ECO:0000256" key="6">
    <source>
        <dbReference type="ARBA" id="ARBA00023118"/>
    </source>
</evidence>
<keyword evidence="7 10" id="KW-0238">DNA-binding</keyword>
<name>A0A7M2RIU3_9FIRM</name>
<comment type="cofactor">
    <cofactor evidence="10">
        <name>Mg(2+)</name>
        <dbReference type="ChEBI" id="CHEBI:18420"/>
    </cofactor>
    <cofactor evidence="10">
        <name>Mn(2+)</name>
        <dbReference type="ChEBI" id="CHEBI:29035"/>
    </cofactor>
</comment>
<accession>A0A7M2RIU3</accession>
<dbReference type="AlphaFoldDB" id="A0A7M2RIU3"/>
<dbReference type="GO" id="GO:0003677">
    <property type="term" value="F:DNA binding"/>
    <property type="evidence" value="ECO:0007669"/>
    <property type="project" value="UniProtKB-KW"/>
</dbReference>
<dbReference type="NCBIfam" id="TIGR03640">
    <property type="entry name" value="cas1_DVULG"/>
    <property type="match status" value="1"/>
</dbReference>
<evidence type="ECO:0000313" key="12">
    <source>
        <dbReference type="Proteomes" id="UP000593601"/>
    </source>
</evidence>
<reference evidence="11 12" key="1">
    <citation type="submission" date="2020-10" db="EMBL/GenBank/DDBJ databases">
        <title>Blautia liquoris sp.nov., isolated from the mud in a fermentation cellar used for the production of Chinese strong-flavoured liquor.</title>
        <authorList>
            <person name="Lu L."/>
        </authorList>
    </citation>
    <scope>NUCLEOTIDE SEQUENCE [LARGE SCALE GENOMIC DNA]</scope>
    <source>
        <strain evidence="11 12">LZLJ-3</strain>
    </source>
</reference>
<dbReference type="GO" id="GO:0004520">
    <property type="term" value="F:DNA endonuclease activity"/>
    <property type="evidence" value="ECO:0007669"/>
    <property type="project" value="InterPro"/>
</dbReference>
<keyword evidence="4 10" id="KW-0378">Hydrolase</keyword>
<dbReference type="KEGG" id="bliq:INP51_02810"/>
<gene>
    <name evidence="11" type="primary">cas1c</name>
    <name evidence="10" type="synonym">cas1</name>
    <name evidence="11" type="ORF">INP51_02810</name>
</gene>
<dbReference type="InterPro" id="IPR002729">
    <property type="entry name" value="CRISPR-assoc_Cas1"/>
</dbReference>
<dbReference type="EC" id="3.1.-.-" evidence="10"/>
<keyword evidence="12" id="KW-1185">Reference proteome</keyword>
<keyword evidence="8 10" id="KW-0464">Manganese</keyword>
<evidence type="ECO:0000256" key="8">
    <source>
        <dbReference type="ARBA" id="ARBA00023211"/>
    </source>
</evidence>